<keyword evidence="1" id="KW-0175">Coiled coil</keyword>
<feature type="compositionally biased region" description="Polar residues" evidence="2">
    <location>
        <begin position="13"/>
        <end position="25"/>
    </location>
</feature>
<feature type="coiled-coil region" evidence="1">
    <location>
        <begin position="299"/>
        <end position="326"/>
    </location>
</feature>
<feature type="region of interest" description="Disordered" evidence="2">
    <location>
        <begin position="1"/>
        <end position="106"/>
    </location>
</feature>
<feature type="compositionally biased region" description="Low complexity" evidence="2">
    <location>
        <begin position="44"/>
        <end position="59"/>
    </location>
</feature>
<protein>
    <submittedName>
        <fullName evidence="3">Uncharacterized protein</fullName>
    </submittedName>
</protein>
<dbReference type="PANTHER" id="PTHR33499">
    <property type="entry name" value="OS12G0282400 PROTEIN-RELATED"/>
    <property type="match status" value="1"/>
</dbReference>
<evidence type="ECO:0000256" key="1">
    <source>
        <dbReference type="SAM" id="Coils"/>
    </source>
</evidence>
<dbReference type="EMBL" id="VIEB01000438">
    <property type="protein sequence ID" value="TQD90918.1"/>
    <property type="molecule type" value="Genomic_DNA"/>
</dbReference>
<keyword evidence="4" id="KW-1185">Reference proteome</keyword>
<feature type="region of interest" description="Disordered" evidence="2">
    <location>
        <begin position="381"/>
        <end position="410"/>
    </location>
</feature>
<organism evidence="3 4">
    <name type="scientific">Malus baccata</name>
    <name type="common">Siberian crab apple</name>
    <name type="synonym">Pyrus baccata</name>
    <dbReference type="NCBI Taxonomy" id="106549"/>
    <lineage>
        <taxon>Eukaryota</taxon>
        <taxon>Viridiplantae</taxon>
        <taxon>Streptophyta</taxon>
        <taxon>Embryophyta</taxon>
        <taxon>Tracheophyta</taxon>
        <taxon>Spermatophyta</taxon>
        <taxon>Magnoliopsida</taxon>
        <taxon>eudicotyledons</taxon>
        <taxon>Gunneridae</taxon>
        <taxon>Pentapetalae</taxon>
        <taxon>rosids</taxon>
        <taxon>fabids</taxon>
        <taxon>Rosales</taxon>
        <taxon>Rosaceae</taxon>
        <taxon>Amygdaloideae</taxon>
        <taxon>Maleae</taxon>
        <taxon>Malus</taxon>
    </lineage>
</organism>
<evidence type="ECO:0000313" key="4">
    <source>
        <dbReference type="Proteomes" id="UP000315295"/>
    </source>
</evidence>
<proteinExistence type="predicted"/>
<dbReference type="PANTHER" id="PTHR33499:SF11">
    <property type="entry name" value="NO APICAL MERISTEM-ASSOCIATED C-TERMINAL DOMAIN-CONTAINING PROTEIN"/>
    <property type="match status" value="1"/>
</dbReference>
<evidence type="ECO:0000256" key="2">
    <source>
        <dbReference type="SAM" id="MobiDB-lite"/>
    </source>
</evidence>
<reference evidence="3 4" key="1">
    <citation type="journal article" date="2019" name="G3 (Bethesda)">
        <title>Sequencing of a Wild Apple (Malus baccata) Genome Unravels the Differences Between Cultivated and Wild Apple Species Regarding Disease Resistance and Cold Tolerance.</title>
        <authorList>
            <person name="Chen X."/>
        </authorList>
    </citation>
    <scope>NUCLEOTIDE SEQUENCE [LARGE SCALE GENOMIC DNA]</scope>
    <source>
        <strain evidence="4">cv. Shandingzi</strain>
        <tissue evidence="3">Leaves</tissue>
    </source>
</reference>
<name>A0A540LWW3_MALBA</name>
<sequence length="410" mass="45818">MSQLIARRRGVTNAPSAFSAPTASVVSAPLIGEPTPLTEATPKSSQVPASSTSSVSVQPLNARRPHRRRRHPELSDHTSSASTVEGGGSQPAKKKSKGPNRMLKPTHTLHLSNELIKIAYDSRHRGAATSQQHSSVATSCGFVIRWHCPMQWESWAEIPERMKKLVRHELSVNYNLEDISLEATVYLEENLATQYKHWKCELHAHFKKWDDSEIARLEGSPVELLERPEDWEWLCKHFTDTKFVQKIVGKKARESKTLFHHSGSMPFSYRVDQKLDRRHGKVVRGMGKVQVREMSASSSKTTTEQVIALKKEVETLKDNIAAHKAAWDAHKAAWDAHKATLDAMKAQIAAQIVAQFSAQDEKMSMILRALQMSGLQIPMPAIDLAPSSTSQPLRPTDTHQPDASNPDDYL</sequence>
<evidence type="ECO:0000313" key="3">
    <source>
        <dbReference type="EMBL" id="TQD90918.1"/>
    </source>
</evidence>
<accession>A0A540LWW3</accession>
<feature type="compositionally biased region" description="Basic residues" evidence="2">
    <location>
        <begin position="1"/>
        <end position="10"/>
    </location>
</feature>
<gene>
    <name evidence="3" type="ORF">C1H46_023521</name>
</gene>
<dbReference type="Proteomes" id="UP000315295">
    <property type="component" value="Unassembled WGS sequence"/>
</dbReference>
<comment type="caution">
    <text evidence="3">The sequence shown here is derived from an EMBL/GenBank/DDBJ whole genome shotgun (WGS) entry which is preliminary data.</text>
</comment>
<dbReference type="AlphaFoldDB" id="A0A540LWW3"/>